<dbReference type="GO" id="GO:0016301">
    <property type="term" value="F:kinase activity"/>
    <property type="evidence" value="ECO:0007669"/>
    <property type="project" value="UniProtKB-KW"/>
</dbReference>
<dbReference type="PANTHER" id="PTHR21310">
    <property type="entry name" value="AMINOGLYCOSIDE PHOSPHOTRANSFERASE-RELATED-RELATED"/>
    <property type="match status" value="1"/>
</dbReference>
<dbReference type="EMBL" id="MU002140">
    <property type="protein sequence ID" value="KAF2789406.1"/>
    <property type="molecule type" value="Genomic_DNA"/>
</dbReference>
<name>A0A6A6WZ88_9PLEO</name>
<dbReference type="OrthoDB" id="2906425at2759"/>
<dbReference type="AlphaFoldDB" id="A0A6A6WZ88"/>
<dbReference type="SUPFAM" id="SSF56112">
    <property type="entry name" value="Protein kinase-like (PK-like)"/>
    <property type="match status" value="1"/>
</dbReference>
<keyword evidence="2" id="KW-0808">Transferase</keyword>
<dbReference type="Gene3D" id="3.90.1200.10">
    <property type="match status" value="1"/>
</dbReference>
<gene>
    <name evidence="2" type="ORF">K505DRAFT_328265</name>
</gene>
<proteinExistence type="predicted"/>
<dbReference type="InterPro" id="IPR002575">
    <property type="entry name" value="Aminoglycoside_PTrfase"/>
</dbReference>
<evidence type="ECO:0000313" key="3">
    <source>
        <dbReference type="Proteomes" id="UP000799757"/>
    </source>
</evidence>
<feature type="domain" description="Aminoglycoside phosphotransferase" evidence="1">
    <location>
        <begin position="47"/>
        <end position="227"/>
    </location>
</feature>
<dbReference type="InterPro" id="IPR051678">
    <property type="entry name" value="AGP_Transferase"/>
</dbReference>
<dbReference type="CDD" id="cd05120">
    <property type="entry name" value="APH_ChoK_like"/>
    <property type="match status" value="1"/>
</dbReference>
<keyword evidence="2" id="KW-0418">Kinase</keyword>
<keyword evidence="3" id="KW-1185">Reference proteome</keyword>
<dbReference type="Pfam" id="PF01636">
    <property type="entry name" value="APH"/>
    <property type="match status" value="1"/>
</dbReference>
<dbReference type="InterPro" id="IPR011009">
    <property type="entry name" value="Kinase-like_dom_sf"/>
</dbReference>
<reference evidence="2" key="1">
    <citation type="journal article" date="2020" name="Stud. Mycol.">
        <title>101 Dothideomycetes genomes: a test case for predicting lifestyles and emergence of pathogens.</title>
        <authorList>
            <person name="Haridas S."/>
            <person name="Albert R."/>
            <person name="Binder M."/>
            <person name="Bloem J."/>
            <person name="Labutti K."/>
            <person name="Salamov A."/>
            <person name="Andreopoulos B."/>
            <person name="Baker S."/>
            <person name="Barry K."/>
            <person name="Bills G."/>
            <person name="Bluhm B."/>
            <person name="Cannon C."/>
            <person name="Castanera R."/>
            <person name="Culley D."/>
            <person name="Daum C."/>
            <person name="Ezra D."/>
            <person name="Gonzalez J."/>
            <person name="Henrissat B."/>
            <person name="Kuo A."/>
            <person name="Liang C."/>
            <person name="Lipzen A."/>
            <person name="Lutzoni F."/>
            <person name="Magnuson J."/>
            <person name="Mondo S."/>
            <person name="Nolan M."/>
            <person name="Ohm R."/>
            <person name="Pangilinan J."/>
            <person name="Park H.-J."/>
            <person name="Ramirez L."/>
            <person name="Alfaro M."/>
            <person name="Sun H."/>
            <person name="Tritt A."/>
            <person name="Yoshinaga Y."/>
            <person name="Zwiers L.-H."/>
            <person name="Turgeon B."/>
            <person name="Goodwin S."/>
            <person name="Spatafora J."/>
            <person name="Crous P."/>
            <person name="Grigoriev I."/>
        </authorList>
    </citation>
    <scope>NUCLEOTIDE SEQUENCE</scope>
    <source>
        <strain evidence="2">CBS 109.77</strain>
    </source>
</reference>
<protein>
    <submittedName>
        <fullName evidence="2">Kinase-like protein</fullName>
    </submittedName>
</protein>
<dbReference type="Proteomes" id="UP000799757">
    <property type="component" value="Unassembled WGS sequence"/>
</dbReference>
<evidence type="ECO:0000259" key="1">
    <source>
        <dbReference type="Pfam" id="PF01636"/>
    </source>
</evidence>
<dbReference type="PANTHER" id="PTHR21310:SF15">
    <property type="entry name" value="AMINOGLYCOSIDE PHOSPHOTRANSFERASE DOMAIN-CONTAINING PROTEIN"/>
    <property type="match status" value="1"/>
</dbReference>
<accession>A0A6A6WZ88</accession>
<organism evidence="2 3">
    <name type="scientific">Melanomma pulvis-pyrius CBS 109.77</name>
    <dbReference type="NCBI Taxonomy" id="1314802"/>
    <lineage>
        <taxon>Eukaryota</taxon>
        <taxon>Fungi</taxon>
        <taxon>Dikarya</taxon>
        <taxon>Ascomycota</taxon>
        <taxon>Pezizomycotina</taxon>
        <taxon>Dothideomycetes</taxon>
        <taxon>Pleosporomycetidae</taxon>
        <taxon>Pleosporales</taxon>
        <taxon>Melanommataceae</taxon>
        <taxon>Melanomma</taxon>
    </lineage>
</organism>
<sequence length="270" mass="31188">MVNALVEQGVSLFLHIRTSVAKRLFGSLGPSVVRVGRHTIVKGPCQLPELEALRFVAQATSIPVPKIRRTYTYHGMLFIELEYIKGMDLEAAWTQNLLSVDQKKAIVNELAGFVRQLRELEPPQKGIVASAYSNSCLDYRIGTRPVGPFSNHDEFHNFLRGYNPWEDCGKVFGQQVLQCHSHRYRTCFTHSDLAQRNIIVDNGRIVAIIDWAFSGWYPEYWEYTKAHYCLMNIPDWYLEFGRAMPRYKSELEAERSLWTQFDEPGNQMHV</sequence>
<evidence type="ECO:0000313" key="2">
    <source>
        <dbReference type="EMBL" id="KAF2789406.1"/>
    </source>
</evidence>